<dbReference type="AlphaFoldDB" id="A0A6V7QMK9"/>
<evidence type="ECO:0000313" key="2">
    <source>
        <dbReference type="EMBL" id="CAD1844440.1"/>
    </source>
</evidence>
<sequence>MVSYSVQTLQANSNKKHLVDALNFVPTDCASSCISSESANQVDASRDNESAVSLPHIEKDKNMDLRRLSFPDVVIIVNTQNFGKKMLISRRSSYQKILALEKGGAQVVERDINLPLDLIFSAAVCLVWYVTRTFEDRTPTTTQESSMSMFMENIATNVLMSLSFSFSGCILIFEGESSFLASVMESSDALYAAAATLDVNLQLFCSYTPESTDEIILSCIRNVTGLNRGLYPPMPESETLGEAFLTRFPSINPLSARVILSSGGSLVEFLEWSHERRIQAVGNYLLPDESISLFSALCRYGEMGESKSVMTESSSIDSDISSSLLQSPRKRKKFASHTVVLPIDDPLTEQANQLSSNGVELPQVLLTHEPRIFNNMQENLKKIEHGYQTIGRSHWNDKVGNQFLHEDFDDEMIHFKYTLKEKPFAMSNTSIFPWRPKSRTAVRSSVPTSRLAFSTYGHHILPTTSEINDGTHNWKSLRDEDQTWADKVSGRQPSKQNIQADERKDVKGQSSPNNGKRKNPTFMSPTWTPIDKRARQVYTVELCDNIYSP</sequence>
<reference evidence="2" key="1">
    <citation type="submission" date="2020-07" db="EMBL/GenBank/DDBJ databases">
        <authorList>
            <person name="Lin J."/>
        </authorList>
    </citation>
    <scope>NUCLEOTIDE SEQUENCE</scope>
</reference>
<proteinExistence type="predicted"/>
<feature type="region of interest" description="Disordered" evidence="1">
    <location>
        <begin position="487"/>
        <end position="528"/>
    </location>
</feature>
<dbReference type="PANTHER" id="PTHR35764:SF1">
    <property type="entry name" value="PROTEIN SHORTAGE IN CHIASMATA 1"/>
    <property type="match status" value="1"/>
</dbReference>
<protein>
    <submittedName>
        <fullName evidence="2">Uncharacterized protein</fullName>
    </submittedName>
</protein>
<organism evidence="2">
    <name type="scientific">Ananas comosus var. bracteatus</name>
    <name type="common">red pineapple</name>
    <dbReference type="NCBI Taxonomy" id="296719"/>
    <lineage>
        <taxon>Eukaryota</taxon>
        <taxon>Viridiplantae</taxon>
        <taxon>Streptophyta</taxon>
        <taxon>Embryophyta</taxon>
        <taxon>Tracheophyta</taxon>
        <taxon>Spermatophyta</taxon>
        <taxon>Magnoliopsida</taxon>
        <taxon>Liliopsida</taxon>
        <taxon>Poales</taxon>
        <taxon>Bromeliaceae</taxon>
        <taxon>Bromelioideae</taxon>
        <taxon>Ananas</taxon>
    </lineage>
</organism>
<evidence type="ECO:0000256" key="1">
    <source>
        <dbReference type="SAM" id="MobiDB-lite"/>
    </source>
</evidence>
<dbReference type="EMBL" id="LR862137">
    <property type="protein sequence ID" value="CAD1844440.1"/>
    <property type="molecule type" value="Genomic_DNA"/>
</dbReference>
<gene>
    <name evidence="2" type="ORF">CB5_LOCUS27651</name>
</gene>
<accession>A0A6V7QMK9</accession>
<dbReference type="GO" id="GO:0000712">
    <property type="term" value="P:resolution of meiotic recombination intermediates"/>
    <property type="evidence" value="ECO:0007669"/>
    <property type="project" value="TreeGrafter"/>
</dbReference>
<name>A0A6V7QMK9_ANACO</name>
<dbReference type="PANTHER" id="PTHR35764">
    <property type="entry name" value="PROTEIN SHORTAGE IN CHIASMATA 1"/>
    <property type="match status" value="1"/>
</dbReference>
<dbReference type="InterPro" id="IPR038824">
    <property type="entry name" value="SHOC1-like"/>
</dbReference>